<dbReference type="Gene3D" id="3.40.50.10320">
    <property type="entry name" value="LmbE-like"/>
    <property type="match status" value="1"/>
</dbReference>
<gene>
    <name evidence="1" type="ORF">DVS81_01615</name>
</gene>
<dbReference type="Proteomes" id="UP000253831">
    <property type="component" value="Unassembled WGS sequence"/>
</dbReference>
<name>A0A369XYQ1_9PROT</name>
<reference evidence="1 2" key="1">
    <citation type="submission" date="2018-05" db="EMBL/GenBank/DDBJ databases">
        <title>Integrated omic analyses show evidence that a Ca. Accumulibacter phosphatis strain performs denitrification under micro-aerobic conditions.</title>
        <authorList>
            <person name="Camejo P.Y."/>
            <person name="Katherine M.D."/>
            <person name="Daniel N.R."/>
        </authorList>
    </citation>
    <scope>NUCLEOTIDE SEQUENCE [LARGE SCALE GENOMIC DNA]</scope>
    <source>
        <strain evidence="1">UW-LDO-IC</strain>
    </source>
</reference>
<dbReference type="InterPro" id="IPR024078">
    <property type="entry name" value="LmbE-like_dom_sf"/>
</dbReference>
<dbReference type="AlphaFoldDB" id="A0A369XYQ1"/>
<protein>
    <submittedName>
        <fullName evidence="1">PIG-L family deacetylase</fullName>
    </submittedName>
</protein>
<accession>A0A369XYQ1</accession>
<comment type="caution">
    <text evidence="1">The sequence shown here is derived from an EMBL/GenBank/DDBJ whole genome shotgun (WGS) entry which is preliminary data.</text>
</comment>
<dbReference type="EMBL" id="QPGA01000001">
    <property type="protein sequence ID" value="RDE52478.1"/>
    <property type="molecule type" value="Genomic_DNA"/>
</dbReference>
<evidence type="ECO:0000313" key="2">
    <source>
        <dbReference type="Proteomes" id="UP000253831"/>
    </source>
</evidence>
<proteinExistence type="predicted"/>
<evidence type="ECO:0000313" key="1">
    <source>
        <dbReference type="EMBL" id="RDE52478.1"/>
    </source>
</evidence>
<organism evidence="1 2">
    <name type="scientific">Candidatus Accumulibacter meliphilus</name>
    <dbReference type="NCBI Taxonomy" id="2211374"/>
    <lineage>
        <taxon>Bacteria</taxon>
        <taxon>Pseudomonadati</taxon>
        <taxon>Pseudomonadota</taxon>
        <taxon>Betaproteobacteria</taxon>
        <taxon>Candidatus Accumulibacter</taxon>
    </lineage>
</organism>
<dbReference type="SUPFAM" id="SSF102588">
    <property type="entry name" value="LmbE-like"/>
    <property type="match status" value="1"/>
</dbReference>
<sequence length="495" mass="54449">MTSRKQQLLKRYRQRKRLLLLAALILLVALGFFLAWWLLPVLLLCAWVAHEAWFADHLFYSPQDDYQYGFPAETAQQTVSLSDGHVQLSVPLAAGETLLLELHLRSTLLGHFLDPHVVLGDDRQDFERAVRGRRYLNLSGQAAALAKGDLSISGHFCRLPVTATLYVLDSPDYGQRRMMIIAPHADDAELAAFGLYSRAAGAAQAGEAPELTIVTLTQGEIEADRYRCLGLEAAPAARLKGRLRTWDSLAVPLWGGVPQSSCVQLGYYCLQLPAMLGEPERAWASRESGEADLRSARAHNPLPLPADADGVPCGNNLLADLVALLEHFRPEVVVMPHPELDPHADHVAGAQALLLAVERSSWKPATSLLYANHLHDNDRWPMGPAGQGIALPPVLAPLPPDALWSPCLSATTQLDKAMALAMQHDLQGPLPFKKRLRRAIQKLLAARQWPASGENEFFRKAVRRHELFWVRPFAQQRLAGADHLGVADSPPAASV</sequence>